<feature type="compositionally biased region" description="Acidic residues" evidence="7">
    <location>
        <begin position="53"/>
        <end position="68"/>
    </location>
</feature>
<dbReference type="Pfam" id="PF05005">
    <property type="entry name" value="Ocnus"/>
    <property type="match status" value="1"/>
</dbReference>
<dbReference type="PhylomeDB" id="A0A0G4GHB4"/>
<dbReference type="GO" id="GO:0007548">
    <property type="term" value="P:sex differentiation"/>
    <property type="evidence" value="ECO:0007669"/>
    <property type="project" value="UniProtKB-KW"/>
</dbReference>
<name>A0A0G4GHB4_VITBC</name>
<evidence type="ECO:0000313" key="9">
    <source>
        <dbReference type="Proteomes" id="UP000041254"/>
    </source>
</evidence>
<organism evidence="8 9">
    <name type="scientific">Vitrella brassicaformis (strain CCMP3155)</name>
    <dbReference type="NCBI Taxonomy" id="1169540"/>
    <lineage>
        <taxon>Eukaryota</taxon>
        <taxon>Sar</taxon>
        <taxon>Alveolata</taxon>
        <taxon>Colpodellida</taxon>
        <taxon>Vitrellaceae</taxon>
        <taxon>Vitrella</taxon>
    </lineage>
</organism>
<gene>
    <name evidence="8" type="ORF">Vbra_9995</name>
</gene>
<accession>A0A0G4GHB4</accession>
<dbReference type="SUPFAM" id="SSF143724">
    <property type="entry name" value="PHP14-like"/>
    <property type="match status" value="1"/>
</dbReference>
<dbReference type="GO" id="GO:0101006">
    <property type="term" value="F:protein histidine phosphatase activity"/>
    <property type="evidence" value="ECO:0007669"/>
    <property type="project" value="TreeGrafter"/>
</dbReference>
<dbReference type="InParanoid" id="A0A0G4GHB4"/>
<evidence type="ECO:0000256" key="5">
    <source>
        <dbReference type="PIRSR" id="PIRSR607702-1"/>
    </source>
</evidence>
<dbReference type="STRING" id="1169540.A0A0G4GHB4"/>
<feature type="binding site" evidence="6">
    <location>
        <position position="81"/>
    </location>
    <ligand>
        <name>substrate</name>
    </ligand>
</feature>
<dbReference type="OrthoDB" id="10249612at2759"/>
<keyword evidence="4" id="KW-0726">Sexual differentiation</keyword>
<evidence type="ECO:0008006" key="10">
    <source>
        <dbReference type="Google" id="ProtNLM"/>
    </source>
</evidence>
<dbReference type="InterPro" id="IPR007702">
    <property type="entry name" value="Janus"/>
</dbReference>
<evidence type="ECO:0000256" key="4">
    <source>
        <dbReference type="ARBA" id="ARBA00022928"/>
    </source>
</evidence>
<evidence type="ECO:0000256" key="1">
    <source>
        <dbReference type="ARBA" id="ARBA00002508"/>
    </source>
</evidence>
<dbReference type="GO" id="GO:0030154">
    <property type="term" value="P:cell differentiation"/>
    <property type="evidence" value="ECO:0007669"/>
    <property type="project" value="UniProtKB-KW"/>
</dbReference>
<protein>
    <recommendedName>
        <fullName evidence="10">14 kDa phosphohistidine phosphatase</fullName>
    </recommendedName>
</protein>
<dbReference type="Proteomes" id="UP000041254">
    <property type="component" value="Unassembled WGS sequence"/>
</dbReference>
<reference evidence="8 9" key="1">
    <citation type="submission" date="2014-11" db="EMBL/GenBank/DDBJ databases">
        <authorList>
            <person name="Zhu J."/>
            <person name="Qi W."/>
            <person name="Song R."/>
        </authorList>
    </citation>
    <scope>NUCLEOTIDE SEQUENCE [LARGE SCALE GENOMIC DNA]</scope>
</reference>
<evidence type="ECO:0000256" key="6">
    <source>
        <dbReference type="PIRSR" id="PIRSR607702-2"/>
    </source>
</evidence>
<evidence type="ECO:0000256" key="2">
    <source>
        <dbReference type="ARBA" id="ARBA00010971"/>
    </source>
</evidence>
<dbReference type="Gene3D" id="3.50.20.20">
    <property type="entry name" value="Janus/Ocnus"/>
    <property type="match status" value="1"/>
</dbReference>
<comment type="similarity">
    <text evidence="2">Belongs to the janus family.</text>
</comment>
<evidence type="ECO:0000313" key="8">
    <source>
        <dbReference type="EMBL" id="CEM29153.1"/>
    </source>
</evidence>
<feature type="region of interest" description="Disordered" evidence="7">
    <location>
        <begin position="49"/>
        <end position="68"/>
    </location>
</feature>
<evidence type="ECO:0000256" key="3">
    <source>
        <dbReference type="ARBA" id="ARBA00022782"/>
    </source>
</evidence>
<dbReference type="AlphaFoldDB" id="A0A0G4GHB4"/>
<feature type="active site" description="Proton acceptor" evidence="5">
    <location>
        <position position="108"/>
    </location>
</feature>
<keyword evidence="9" id="KW-1185">Reference proteome</keyword>
<dbReference type="EMBL" id="CDMY01000666">
    <property type="protein sequence ID" value="CEM29153.1"/>
    <property type="molecule type" value="Genomic_DNA"/>
</dbReference>
<comment type="function">
    <text evidence="1">JanA and janB regulate somatic sex differentiation.</text>
</comment>
<dbReference type="VEuPathDB" id="CryptoDB:Vbra_9995"/>
<evidence type="ECO:0000256" key="7">
    <source>
        <dbReference type="SAM" id="MobiDB-lite"/>
    </source>
</evidence>
<dbReference type="PANTHER" id="PTHR12258:SF5">
    <property type="entry name" value="BCDNA.GH02250-RELATED"/>
    <property type="match status" value="1"/>
</dbReference>
<dbReference type="PANTHER" id="PTHR12258">
    <property type="entry name" value="JANUS-A/JANUS-B"/>
    <property type="match status" value="1"/>
</dbReference>
<dbReference type="GO" id="GO:0005829">
    <property type="term" value="C:cytosol"/>
    <property type="evidence" value="ECO:0007669"/>
    <property type="project" value="TreeGrafter"/>
</dbReference>
<proteinExistence type="inferred from homology"/>
<sequence length="180" mass="20552">MKAWRTEKERLEDDLKEINEKLATEADDACRSQLQQEARELVHRLANVYRDEHEDDDDDDPPALEGLDDIPQVEIDAGVFKYALIEATDPSTKERKPFIRGSTDASYHYQAAMMVTDRLDALGIDYEVTGGGRIRHSPANKEIEIYGYSNAYGRADHAVTAELCQQKYPNYKVTWGNYGY</sequence>
<dbReference type="InterPro" id="IPR038596">
    <property type="entry name" value="Janus_sf"/>
</dbReference>
<keyword evidence="3" id="KW-0221">Differentiation</keyword>